<accession>A0A1S4D0H5</accession>
<name>A0A1S4D0H5_TOBAC</name>
<dbReference type="OrthoDB" id="1248227at2759"/>
<dbReference type="AlphaFoldDB" id="A0A1S4D0H5"/>
<gene>
    <name evidence="2" type="primary">LOC107824653</name>
</gene>
<dbReference type="KEGG" id="nta:107824653"/>
<evidence type="ECO:0000313" key="2">
    <source>
        <dbReference type="RefSeq" id="XP_016506940.1"/>
    </source>
</evidence>
<proteinExistence type="predicted"/>
<sequence>MGPIDPVILKFCRRYNICLGQFHPSPWRIMILLRFFVNKIDGCSFTIDHLLCLYSPRIFQRRLIKLVRRASKAPFSSINDDWDQCWQGHFVRVRTSEPVPAEWRSFPERWNASPLARVSNAIPRLKESGEGIVSQMPYSERSCRKLSKGRWEARSHGLPKNVELRPPIGDEDLPVESPALGQAGERKRRRALSSPSSEKNKPRRRLVRKPKESTSS</sequence>
<dbReference type="RefSeq" id="XP_016506940.1">
    <property type="nucleotide sequence ID" value="XM_016651454.1"/>
</dbReference>
<organism evidence="2">
    <name type="scientific">Nicotiana tabacum</name>
    <name type="common">Common tobacco</name>
    <dbReference type="NCBI Taxonomy" id="4097"/>
    <lineage>
        <taxon>Eukaryota</taxon>
        <taxon>Viridiplantae</taxon>
        <taxon>Streptophyta</taxon>
        <taxon>Embryophyta</taxon>
        <taxon>Tracheophyta</taxon>
        <taxon>Spermatophyta</taxon>
        <taxon>Magnoliopsida</taxon>
        <taxon>eudicotyledons</taxon>
        <taxon>Gunneridae</taxon>
        <taxon>Pentapetalae</taxon>
        <taxon>asterids</taxon>
        <taxon>lamiids</taxon>
        <taxon>Solanales</taxon>
        <taxon>Solanaceae</taxon>
        <taxon>Nicotianoideae</taxon>
        <taxon>Nicotianeae</taxon>
        <taxon>Nicotiana</taxon>
    </lineage>
</organism>
<feature type="region of interest" description="Disordered" evidence="1">
    <location>
        <begin position="157"/>
        <end position="216"/>
    </location>
</feature>
<dbReference type="PaxDb" id="4097-A0A1S4D0H5"/>
<reference evidence="2" key="1">
    <citation type="submission" date="2025-08" db="UniProtKB">
        <authorList>
            <consortium name="RefSeq"/>
        </authorList>
    </citation>
    <scope>IDENTIFICATION</scope>
</reference>
<protein>
    <submittedName>
        <fullName evidence="2">Uncharacterized protein</fullName>
    </submittedName>
</protein>
<evidence type="ECO:0000256" key="1">
    <source>
        <dbReference type="SAM" id="MobiDB-lite"/>
    </source>
</evidence>